<evidence type="ECO:0000256" key="1">
    <source>
        <dbReference type="ARBA" id="ARBA00004496"/>
    </source>
</evidence>
<reference evidence="9" key="1">
    <citation type="submission" date="2017-03" db="EMBL/GenBank/DDBJ databases">
        <authorList>
            <consortium name="AG Boll"/>
        </authorList>
    </citation>
    <scope>NUCLEOTIDE SEQUENCE [LARGE SCALE GENOMIC DNA]</scope>
    <source>
        <strain evidence="9">Chol</strain>
    </source>
</reference>
<protein>
    <recommendedName>
        <fullName evidence="3 5">Regulatory protein RecX</fullName>
    </recommendedName>
</protein>
<sequence>MKTPPQSPQVTLRALAIKLLAQREHSRAELARKLAAKAGRMGVGATPAGHTATTQPPTPPTAEDIDKVLDQLERQGLLSDTRAAQAYVRGHAARFGASRLAHSLRMRGIDAELIDASLAQEEIEDERTRAAAVWRSKFNSVPRDAREWARQARFLQGRGFAVDVIRRLLRELGKSSDLPQDAQDMETEE</sequence>
<feature type="region of interest" description="Disordered" evidence="6">
    <location>
        <begin position="41"/>
        <end position="62"/>
    </location>
</feature>
<dbReference type="HAMAP" id="MF_01114">
    <property type="entry name" value="RecX"/>
    <property type="match status" value="1"/>
</dbReference>
<organism evidence="9 10">
    <name type="scientific">Sterolibacterium denitrificans</name>
    <dbReference type="NCBI Taxonomy" id="157592"/>
    <lineage>
        <taxon>Bacteria</taxon>
        <taxon>Pseudomonadati</taxon>
        <taxon>Pseudomonadota</taxon>
        <taxon>Betaproteobacteria</taxon>
        <taxon>Nitrosomonadales</taxon>
        <taxon>Sterolibacteriaceae</taxon>
        <taxon>Sterolibacterium</taxon>
    </lineage>
</organism>
<dbReference type="GO" id="GO:0005737">
    <property type="term" value="C:cytoplasm"/>
    <property type="evidence" value="ECO:0007669"/>
    <property type="project" value="UniProtKB-SubCell"/>
</dbReference>
<keyword evidence="4 5" id="KW-0963">Cytoplasm</keyword>
<evidence type="ECO:0000259" key="8">
    <source>
        <dbReference type="Pfam" id="PF21981"/>
    </source>
</evidence>
<dbReference type="Gene3D" id="1.10.10.10">
    <property type="entry name" value="Winged helix-like DNA-binding domain superfamily/Winged helix DNA-binding domain"/>
    <property type="match status" value="3"/>
</dbReference>
<dbReference type="GO" id="GO:0006282">
    <property type="term" value="P:regulation of DNA repair"/>
    <property type="evidence" value="ECO:0007669"/>
    <property type="project" value="UniProtKB-UniRule"/>
</dbReference>
<evidence type="ECO:0000313" key="9">
    <source>
        <dbReference type="EMBL" id="SMB23789.1"/>
    </source>
</evidence>
<comment type="subcellular location">
    <subcellularLocation>
        <location evidence="1 5">Cytoplasm</location>
    </subcellularLocation>
</comment>
<dbReference type="InterPro" id="IPR003783">
    <property type="entry name" value="Regulatory_RecX"/>
</dbReference>
<dbReference type="EMBL" id="LT837803">
    <property type="protein sequence ID" value="SMB23789.1"/>
    <property type="molecule type" value="Genomic_DNA"/>
</dbReference>
<dbReference type="InterPro" id="IPR053925">
    <property type="entry name" value="RecX_HTH_3rd"/>
</dbReference>
<keyword evidence="10" id="KW-1185">Reference proteome</keyword>
<dbReference type="AlphaFoldDB" id="A0A7Z7MUQ8"/>
<feature type="domain" description="RecX third three-helical" evidence="8">
    <location>
        <begin position="125"/>
        <end position="169"/>
    </location>
</feature>
<feature type="compositionally biased region" description="Low complexity" evidence="6">
    <location>
        <begin position="45"/>
        <end position="55"/>
    </location>
</feature>
<comment type="similarity">
    <text evidence="2 5">Belongs to the RecX family.</text>
</comment>
<dbReference type="Pfam" id="PF02631">
    <property type="entry name" value="RecX_HTH2"/>
    <property type="match status" value="1"/>
</dbReference>
<evidence type="ECO:0000313" key="10">
    <source>
        <dbReference type="Proteomes" id="UP000242886"/>
    </source>
</evidence>
<accession>A0A7Z7MUQ8</accession>
<dbReference type="InterPro" id="IPR053924">
    <property type="entry name" value="RecX_HTH_2nd"/>
</dbReference>
<dbReference type="PANTHER" id="PTHR33602:SF1">
    <property type="entry name" value="REGULATORY PROTEIN RECX FAMILY PROTEIN"/>
    <property type="match status" value="1"/>
</dbReference>
<dbReference type="PANTHER" id="PTHR33602">
    <property type="entry name" value="REGULATORY PROTEIN RECX FAMILY PROTEIN"/>
    <property type="match status" value="1"/>
</dbReference>
<evidence type="ECO:0000256" key="2">
    <source>
        <dbReference type="ARBA" id="ARBA00009695"/>
    </source>
</evidence>
<gene>
    <name evidence="5 9" type="primary">recX</name>
    <name evidence="9" type="ORF">SDENCHOL_10925</name>
</gene>
<evidence type="ECO:0000256" key="4">
    <source>
        <dbReference type="ARBA" id="ARBA00022490"/>
    </source>
</evidence>
<proteinExistence type="inferred from homology"/>
<dbReference type="InterPro" id="IPR036388">
    <property type="entry name" value="WH-like_DNA-bd_sf"/>
</dbReference>
<dbReference type="Pfam" id="PF21981">
    <property type="entry name" value="RecX_HTH3"/>
    <property type="match status" value="1"/>
</dbReference>
<evidence type="ECO:0000256" key="3">
    <source>
        <dbReference type="ARBA" id="ARBA00018111"/>
    </source>
</evidence>
<evidence type="ECO:0000259" key="7">
    <source>
        <dbReference type="Pfam" id="PF02631"/>
    </source>
</evidence>
<comment type="function">
    <text evidence="5">Modulates RecA activity.</text>
</comment>
<dbReference type="Proteomes" id="UP000242886">
    <property type="component" value="Chromosome SDENCHOL"/>
</dbReference>
<dbReference type="RefSeq" id="WP_154716166.1">
    <property type="nucleotide sequence ID" value="NZ_LT837803.1"/>
</dbReference>
<evidence type="ECO:0000256" key="5">
    <source>
        <dbReference type="HAMAP-Rule" id="MF_01114"/>
    </source>
</evidence>
<evidence type="ECO:0000256" key="6">
    <source>
        <dbReference type="SAM" id="MobiDB-lite"/>
    </source>
</evidence>
<name>A0A7Z7MUQ8_9PROT</name>
<feature type="domain" description="RecX second three-helical" evidence="7">
    <location>
        <begin position="79"/>
        <end position="118"/>
    </location>
</feature>